<reference evidence="1" key="1">
    <citation type="submission" date="2023-06" db="EMBL/GenBank/DDBJ databases">
        <authorList>
            <consortium name="Lawrence Berkeley National Laboratory"/>
            <person name="Ahrendt S."/>
            <person name="Sahu N."/>
            <person name="Indic B."/>
            <person name="Wong-Bajracharya J."/>
            <person name="Merenyi Z."/>
            <person name="Ke H.-M."/>
            <person name="Monk M."/>
            <person name="Kocsube S."/>
            <person name="Drula E."/>
            <person name="Lipzen A."/>
            <person name="Balint B."/>
            <person name="Henrissat B."/>
            <person name="Andreopoulos B."/>
            <person name="Martin F.M."/>
            <person name="Harder C.B."/>
            <person name="Rigling D."/>
            <person name="Ford K.L."/>
            <person name="Foster G.D."/>
            <person name="Pangilinan J."/>
            <person name="Papanicolaou A."/>
            <person name="Barry K."/>
            <person name="LaButti K."/>
            <person name="Viragh M."/>
            <person name="Koriabine M."/>
            <person name="Yan M."/>
            <person name="Riley R."/>
            <person name="Champramary S."/>
            <person name="Plett K.L."/>
            <person name="Tsai I.J."/>
            <person name="Slot J."/>
            <person name="Sipos G."/>
            <person name="Plett J."/>
            <person name="Nagy L.G."/>
            <person name="Grigoriev I.V."/>
        </authorList>
    </citation>
    <scope>NUCLEOTIDE SEQUENCE</scope>
    <source>
        <strain evidence="1">HWK02</strain>
    </source>
</reference>
<evidence type="ECO:0000313" key="1">
    <source>
        <dbReference type="EMBL" id="KAK0497947.1"/>
    </source>
</evidence>
<dbReference type="InterPro" id="IPR032675">
    <property type="entry name" value="LRR_dom_sf"/>
</dbReference>
<evidence type="ECO:0008006" key="3">
    <source>
        <dbReference type="Google" id="ProtNLM"/>
    </source>
</evidence>
<gene>
    <name evidence="1" type="ORF">EDD18DRAFT_1160272</name>
</gene>
<proteinExistence type="predicted"/>
<comment type="caution">
    <text evidence="1">The sequence shown here is derived from an EMBL/GenBank/DDBJ whole genome shotgun (WGS) entry which is preliminary data.</text>
</comment>
<dbReference type="SUPFAM" id="SSF52047">
    <property type="entry name" value="RNI-like"/>
    <property type="match status" value="1"/>
</dbReference>
<organism evidence="1 2">
    <name type="scientific">Armillaria luteobubalina</name>
    <dbReference type="NCBI Taxonomy" id="153913"/>
    <lineage>
        <taxon>Eukaryota</taxon>
        <taxon>Fungi</taxon>
        <taxon>Dikarya</taxon>
        <taxon>Basidiomycota</taxon>
        <taxon>Agaricomycotina</taxon>
        <taxon>Agaricomycetes</taxon>
        <taxon>Agaricomycetidae</taxon>
        <taxon>Agaricales</taxon>
        <taxon>Marasmiineae</taxon>
        <taxon>Physalacriaceae</taxon>
        <taxon>Armillaria</taxon>
    </lineage>
</organism>
<dbReference type="Proteomes" id="UP001175228">
    <property type="component" value="Unassembled WGS sequence"/>
</dbReference>
<name>A0AA39Q812_9AGAR</name>
<protein>
    <recommendedName>
        <fullName evidence="3">F-box domain-containing protein</fullName>
    </recommendedName>
</protein>
<dbReference type="EMBL" id="JAUEPU010000012">
    <property type="protein sequence ID" value="KAK0497947.1"/>
    <property type="molecule type" value="Genomic_DNA"/>
</dbReference>
<evidence type="ECO:0000313" key="2">
    <source>
        <dbReference type="Proteomes" id="UP001175228"/>
    </source>
</evidence>
<dbReference type="Gene3D" id="3.80.10.10">
    <property type="entry name" value="Ribonuclease Inhibitor"/>
    <property type="match status" value="1"/>
</dbReference>
<keyword evidence="2" id="KW-1185">Reference proteome</keyword>
<accession>A0AA39Q812</accession>
<sequence length="573" mass="65075">MSSQGASAESSKGIGSQADFNIGRTPSIFLHPDFMRLSKCNDPPSPAEETALNRIISQTESLLQILRQKIDSETSENVGGQLSCLSTVGTLGTLVEKYHETEDSIRTAKRLFSLVRHLPVEILHQIFVLAVEFPPRKIWDEGNHCWKIQHEKPSLWDLELVSKGWRSALLSCSLAWSYICLKDTRRFERTADDSAFRGLLRQVERSKPRPLSVSIHQSSRRGFPDLLIAALIHFADRIVTLQLALGVVSLQNLNPLQFFLVSLQNLSIISVTPELDTLIPDIFEAFSSAPLRSLELWQVSVPDALVISWARIRRYKHHYRHGPWDRSFHDALLQVNRFSDIEECKISCTEHFLHQIQVPGLLDMITLPKLHTLRMLGSRKGFEKLPLLLDHITTPSLARITIQAFESERSDSPAPCAVPSLFRLLQRSCCSLTCLRLTDVRVSEADMETLFHLEFVHQALQELHLSNVSSDCLTDVFLSSLQYIEPALFPLPSLHTLRLHGRCDFVPQRFVETIASRFTQEVNQKSARMRNVELVWVLRPGQLDHCQYICEELAPYQKDGLSLEVRSVQVSPG</sequence>
<dbReference type="AlphaFoldDB" id="A0AA39Q812"/>